<organism evidence="2 3">
    <name type="scientific">Nesterenkonia sedimenti</name>
    <dbReference type="NCBI Taxonomy" id="1463632"/>
    <lineage>
        <taxon>Bacteria</taxon>
        <taxon>Bacillati</taxon>
        <taxon>Actinomycetota</taxon>
        <taxon>Actinomycetes</taxon>
        <taxon>Micrococcales</taxon>
        <taxon>Micrococcaceae</taxon>
        <taxon>Nesterenkonia</taxon>
    </lineage>
</organism>
<proteinExistence type="predicted"/>
<name>A0A7X8TIC9_9MICC</name>
<keyword evidence="1" id="KW-0812">Transmembrane</keyword>
<keyword evidence="1" id="KW-1133">Transmembrane helix</keyword>
<comment type="caution">
    <text evidence="2">The sequence shown here is derived from an EMBL/GenBank/DDBJ whole genome shotgun (WGS) entry which is preliminary data.</text>
</comment>
<keyword evidence="1" id="KW-0472">Membrane</keyword>
<keyword evidence="3" id="KW-1185">Reference proteome</keyword>
<gene>
    <name evidence="2" type="ORF">HGQ17_04635</name>
</gene>
<sequence>MLLKLVDGEQVIIRTRAHHRALLPAAINLLVTIALMSFLLGYISRGTQPEFIQHYSHLGSFLIWTGGLLTLAFGTVKPLIIWLNRYTFLTTERIVQKNLIGAAQAAVVPLGLTTQVELRQSQMQSVAGSGDIQIVHGAHGTFQRTTLREMPDAEHFNTLIGEQLAEYRRRQQAGAYAAQQAYAARQAQMASRGDVHGASFGGRGGY</sequence>
<feature type="transmembrane region" description="Helical" evidence="1">
    <location>
        <begin position="63"/>
        <end position="83"/>
    </location>
</feature>
<evidence type="ECO:0000313" key="2">
    <source>
        <dbReference type="EMBL" id="NLS09303.1"/>
    </source>
</evidence>
<evidence type="ECO:0008006" key="4">
    <source>
        <dbReference type="Google" id="ProtNLM"/>
    </source>
</evidence>
<evidence type="ECO:0000256" key="1">
    <source>
        <dbReference type="SAM" id="Phobius"/>
    </source>
</evidence>
<feature type="transmembrane region" description="Helical" evidence="1">
    <location>
        <begin position="21"/>
        <end position="43"/>
    </location>
</feature>
<dbReference type="EMBL" id="JABAHY010000003">
    <property type="protein sequence ID" value="NLS09303.1"/>
    <property type="molecule type" value="Genomic_DNA"/>
</dbReference>
<reference evidence="2 3" key="1">
    <citation type="submission" date="2020-04" db="EMBL/GenBank/DDBJ databases">
        <title>Nesterenkonia sp. nov., isolated from marine sediment.</title>
        <authorList>
            <person name="Zhang G."/>
        </authorList>
    </citation>
    <scope>NUCLEOTIDE SEQUENCE [LARGE SCALE GENOMIC DNA]</scope>
    <source>
        <strain evidence="2 3">MY13</strain>
    </source>
</reference>
<protein>
    <recommendedName>
        <fullName evidence="4">PH domain-containing protein</fullName>
    </recommendedName>
</protein>
<evidence type="ECO:0000313" key="3">
    <source>
        <dbReference type="Proteomes" id="UP000523139"/>
    </source>
</evidence>
<dbReference type="AlphaFoldDB" id="A0A7X8TIC9"/>
<dbReference type="Proteomes" id="UP000523139">
    <property type="component" value="Unassembled WGS sequence"/>
</dbReference>
<dbReference type="RefSeq" id="WP_168886810.1">
    <property type="nucleotide sequence ID" value="NZ_JABAHY010000003.1"/>
</dbReference>
<accession>A0A7X8TIC9</accession>